<dbReference type="Proteomes" id="UP000604825">
    <property type="component" value="Unassembled WGS sequence"/>
</dbReference>
<evidence type="ECO:0000256" key="2">
    <source>
        <dbReference type="ARBA" id="ARBA00022723"/>
    </source>
</evidence>
<organism evidence="8 9">
    <name type="scientific">Miscanthus lutarioriparius</name>
    <dbReference type="NCBI Taxonomy" id="422564"/>
    <lineage>
        <taxon>Eukaryota</taxon>
        <taxon>Viridiplantae</taxon>
        <taxon>Streptophyta</taxon>
        <taxon>Embryophyta</taxon>
        <taxon>Tracheophyta</taxon>
        <taxon>Spermatophyta</taxon>
        <taxon>Magnoliopsida</taxon>
        <taxon>Liliopsida</taxon>
        <taxon>Poales</taxon>
        <taxon>Poaceae</taxon>
        <taxon>PACMAD clade</taxon>
        <taxon>Panicoideae</taxon>
        <taxon>Andropogonodae</taxon>
        <taxon>Andropogoneae</taxon>
        <taxon>Saccharinae</taxon>
        <taxon>Miscanthus</taxon>
    </lineage>
</organism>
<dbReference type="GO" id="GO:0005634">
    <property type="term" value="C:nucleus"/>
    <property type="evidence" value="ECO:0007669"/>
    <property type="project" value="TreeGrafter"/>
</dbReference>
<evidence type="ECO:0000256" key="4">
    <source>
        <dbReference type="ARBA" id="ARBA00022786"/>
    </source>
</evidence>
<dbReference type="AlphaFoldDB" id="A0A811PIS9"/>
<dbReference type="SUPFAM" id="SSF57933">
    <property type="entry name" value="TAZ domain"/>
    <property type="match status" value="1"/>
</dbReference>
<dbReference type="GO" id="GO:0042542">
    <property type="term" value="P:response to hydrogen peroxide"/>
    <property type="evidence" value="ECO:0007669"/>
    <property type="project" value="UniProtKB-ARBA"/>
</dbReference>
<accession>A0A811PIS9</accession>
<dbReference type="FunFam" id="1.20.1020.10:FF:000004">
    <property type="entry name" value="BTB/POZ and TAZ domain-containing protein 2"/>
    <property type="match status" value="1"/>
</dbReference>
<dbReference type="GO" id="GO:0008270">
    <property type="term" value="F:zinc ion binding"/>
    <property type="evidence" value="ECO:0007669"/>
    <property type="project" value="UniProtKB-KW"/>
</dbReference>
<evidence type="ECO:0000313" key="8">
    <source>
        <dbReference type="EMBL" id="CAD6243794.1"/>
    </source>
</evidence>
<dbReference type="InterPro" id="IPR044513">
    <property type="entry name" value="BT1/2/3/4/5"/>
</dbReference>
<evidence type="ECO:0000259" key="7">
    <source>
        <dbReference type="SMART" id="SM00551"/>
    </source>
</evidence>
<dbReference type="OrthoDB" id="680568at2759"/>
<evidence type="ECO:0000256" key="3">
    <source>
        <dbReference type="ARBA" id="ARBA00022771"/>
    </source>
</evidence>
<comment type="pathway">
    <text evidence="1">Protein modification; protein ubiquitination.</text>
</comment>
<dbReference type="FunFam" id="1.25.40.420:FF:000012">
    <property type="entry name" value="BTB/POZ and TAZ domain-containing protein 2"/>
    <property type="match status" value="1"/>
</dbReference>
<keyword evidence="9" id="KW-1185">Reference proteome</keyword>
<dbReference type="GO" id="GO:0009725">
    <property type="term" value="P:response to hormone"/>
    <property type="evidence" value="ECO:0007669"/>
    <property type="project" value="UniProtKB-ARBA"/>
</dbReference>
<reference evidence="8" key="1">
    <citation type="submission" date="2020-10" db="EMBL/GenBank/DDBJ databases">
        <authorList>
            <person name="Han B."/>
            <person name="Lu T."/>
            <person name="Zhao Q."/>
            <person name="Huang X."/>
            <person name="Zhao Y."/>
        </authorList>
    </citation>
    <scope>NUCLEOTIDE SEQUENCE</scope>
</reference>
<dbReference type="InterPro" id="IPR011333">
    <property type="entry name" value="SKP1/BTB/POZ_sf"/>
</dbReference>
<keyword evidence="5" id="KW-0862">Zinc</keyword>
<keyword evidence="4" id="KW-0833">Ubl conjugation pathway</keyword>
<dbReference type="GO" id="GO:0009751">
    <property type="term" value="P:response to salicylic acid"/>
    <property type="evidence" value="ECO:0007669"/>
    <property type="project" value="UniProtKB-ARBA"/>
</dbReference>
<keyword evidence="2" id="KW-0479">Metal-binding</keyword>
<feature type="region of interest" description="Disordered" evidence="6">
    <location>
        <begin position="1"/>
        <end position="41"/>
    </location>
</feature>
<gene>
    <name evidence="8" type="ORF">NCGR_LOCUS28749</name>
</gene>
<keyword evidence="3" id="KW-0863">Zinc-finger</keyword>
<dbReference type="GO" id="GO:0005516">
    <property type="term" value="F:calmodulin binding"/>
    <property type="evidence" value="ECO:0007669"/>
    <property type="project" value="UniProtKB-ARBA"/>
</dbReference>
<dbReference type="InterPro" id="IPR035898">
    <property type="entry name" value="TAZ_dom_sf"/>
</dbReference>
<sequence>MAAARRLSVDAQMRPSLSMDAQMRQSPNGDAQMRPPRPAASFMRPPSTVAQMRLAQSAGGHILQASRCGHPQESLHVIDGPPQSVSSVGDMLDSQQMVGYENSFPDNVSASVEDMPNNDMFFDGKATCDGDEQKADGGADENKVDGGASIQEISRYACVLKSDDGGIKAAESPVLERVIVGARRGLDADCTVRVLGAPADAVVAFLRFLYSNPRAAAPAGEWAEEDAVGAHGPALLALAHAYRVPWLKRRAEAAVSARLTAERAVDALKLAALCDAPRLYLACARLAGKDLDAVERSEGWRFAGRHDAALRLNLLQLLHDADQRKERWERERASQHVYGQLSDAMAFLDRIFAGTEEASSCEDEDEYGVRRGLEQLVRHFAACGGRTRKPAACPRCRRAFQLLRLHASVCDRAADGHGEEPCKVALCSNLKAKMQEEGVDMTWKLLVKKVTRARVMSALASREVPEVVKKSWAKYSSRRAARIR</sequence>
<feature type="domain" description="TAZ-type" evidence="7">
    <location>
        <begin position="335"/>
        <end position="428"/>
    </location>
</feature>
<dbReference type="SMART" id="SM00551">
    <property type="entry name" value="ZnF_TAZ"/>
    <property type="match status" value="1"/>
</dbReference>
<dbReference type="PANTHER" id="PTHR46287">
    <property type="entry name" value="BTB/POZ AND TAZ DOMAIN-CONTAINING PROTEIN 3-RELATED"/>
    <property type="match status" value="1"/>
</dbReference>
<dbReference type="Gene3D" id="3.30.710.10">
    <property type="entry name" value="Potassium Channel Kv1.1, Chain A"/>
    <property type="match status" value="1"/>
</dbReference>
<comment type="caution">
    <text evidence="8">The sequence shown here is derived from an EMBL/GenBank/DDBJ whole genome shotgun (WGS) entry which is preliminary data.</text>
</comment>
<dbReference type="GO" id="GO:0006355">
    <property type="term" value="P:regulation of DNA-templated transcription"/>
    <property type="evidence" value="ECO:0007669"/>
    <property type="project" value="UniProtKB-ARBA"/>
</dbReference>
<evidence type="ECO:0000313" key="9">
    <source>
        <dbReference type="Proteomes" id="UP000604825"/>
    </source>
</evidence>
<proteinExistence type="predicted"/>
<dbReference type="Gene3D" id="1.20.1020.10">
    <property type="entry name" value="TAZ domain"/>
    <property type="match status" value="1"/>
</dbReference>
<dbReference type="PANTHER" id="PTHR46287:SF5">
    <property type="entry name" value="OS02G0596700 PROTEIN"/>
    <property type="match status" value="1"/>
</dbReference>
<evidence type="ECO:0000256" key="5">
    <source>
        <dbReference type="ARBA" id="ARBA00022833"/>
    </source>
</evidence>
<name>A0A811PIS9_9POAL</name>
<evidence type="ECO:0000256" key="6">
    <source>
        <dbReference type="SAM" id="MobiDB-lite"/>
    </source>
</evidence>
<dbReference type="InterPro" id="IPR000197">
    <property type="entry name" value="Znf_TAZ"/>
</dbReference>
<evidence type="ECO:0000256" key="1">
    <source>
        <dbReference type="ARBA" id="ARBA00004906"/>
    </source>
</evidence>
<dbReference type="EMBL" id="CAJGYO010000007">
    <property type="protein sequence ID" value="CAD6243794.1"/>
    <property type="molecule type" value="Genomic_DNA"/>
</dbReference>
<protein>
    <recommendedName>
        <fullName evidence="7">TAZ-type domain-containing protein</fullName>
    </recommendedName>
</protein>